<dbReference type="GO" id="GO:0030248">
    <property type="term" value="F:cellulose binding"/>
    <property type="evidence" value="ECO:0007669"/>
    <property type="project" value="UniProtKB-UniRule"/>
</dbReference>
<reference evidence="9 10" key="1">
    <citation type="journal article" date="2018" name="IMA Fungus">
        <title>IMA Genome-F 9: Draft genome sequence of Annulohypoxylon stygium, Aspergillus mulundensis, Berkeleyomyces basicola (syn. Thielaviopsis basicola), Ceratocystis smalleyi, two Cercospora beticola strains, Coleophoma cylindrospora, Fusarium fracticaudum, Phialophora cf. hyalina, and Morchella septimelata.</title>
        <authorList>
            <person name="Wingfield B.D."/>
            <person name="Bills G.F."/>
            <person name="Dong Y."/>
            <person name="Huang W."/>
            <person name="Nel W.J."/>
            <person name="Swalarsk-Parry B.S."/>
            <person name="Vaghefi N."/>
            <person name="Wilken P.M."/>
            <person name="An Z."/>
            <person name="de Beer Z.W."/>
            <person name="De Vos L."/>
            <person name="Chen L."/>
            <person name="Duong T.A."/>
            <person name="Gao Y."/>
            <person name="Hammerbacher A."/>
            <person name="Kikkert J.R."/>
            <person name="Li Y."/>
            <person name="Li H."/>
            <person name="Li K."/>
            <person name="Li Q."/>
            <person name="Liu X."/>
            <person name="Ma X."/>
            <person name="Naidoo K."/>
            <person name="Pethybridge S.J."/>
            <person name="Sun J."/>
            <person name="Steenkamp E.T."/>
            <person name="van der Nest M.A."/>
            <person name="van Wyk S."/>
            <person name="Wingfield M.J."/>
            <person name="Xiong C."/>
            <person name="Yue Q."/>
            <person name="Zhang X."/>
        </authorList>
    </citation>
    <scope>NUCLEOTIDE SEQUENCE [LARGE SCALE GENOMIC DNA]</scope>
    <source>
        <strain evidence="9 10">DSM 5745</strain>
    </source>
</reference>
<dbReference type="EC" id="1.14.99.56" evidence="5"/>
<keyword evidence="7" id="KW-0732">Signal</keyword>
<dbReference type="CDD" id="cd21175">
    <property type="entry name" value="LPMO_AA9"/>
    <property type="match status" value="1"/>
</dbReference>
<sequence length="309" mass="32812">MKALATLLAAGSALNGATAHYFFPNLIVDGVTTEYFEYVREDTQGYMPYKNGYQSTDFRCNVGSEDFALQTKTCTVKAGATVGFATDFGAQIQHPGPLQANGSKIYEIGPSAFTSDGIEWGVTGLDQITFGIPDATPAGQYLLRIEHIGLHGASVYGGAEFYFNCAQLEILGDGTATPGPTVLFAGAYTGYEPGILFDMYSKRFVNYTMPGPAVWPAGISSNISADGAIHVPDDDSSWSFAAVTSITGFASSTSARIYPSSVPLSVTPTSSNIRSTGIPEPTESVNPEQKSSHAHLHGKHGHKSHCRAR</sequence>
<comment type="caution">
    <text evidence="9">The sequence shown here is derived from an EMBL/GenBank/DDBJ whole genome shotgun (WGS) entry which is preliminary data.</text>
</comment>
<dbReference type="GO" id="GO:0005576">
    <property type="term" value="C:extracellular region"/>
    <property type="evidence" value="ECO:0007669"/>
    <property type="project" value="UniProtKB-SubCell"/>
</dbReference>
<feature type="compositionally biased region" description="Low complexity" evidence="6">
    <location>
        <begin position="262"/>
        <end position="271"/>
    </location>
</feature>
<dbReference type="InterPro" id="IPR049892">
    <property type="entry name" value="AA9"/>
</dbReference>
<evidence type="ECO:0000313" key="10">
    <source>
        <dbReference type="Proteomes" id="UP000256690"/>
    </source>
</evidence>
<dbReference type="AlphaFoldDB" id="A0A3D8SL41"/>
<dbReference type="Pfam" id="PF03443">
    <property type="entry name" value="AA9"/>
    <property type="match status" value="1"/>
</dbReference>
<name>A0A3D8SL41_9EURO</name>
<feature type="region of interest" description="Disordered" evidence="6">
    <location>
        <begin position="262"/>
        <end position="309"/>
    </location>
</feature>
<organism evidence="9 10">
    <name type="scientific">Aspergillus mulundensis</name>
    <dbReference type="NCBI Taxonomy" id="1810919"/>
    <lineage>
        <taxon>Eukaryota</taxon>
        <taxon>Fungi</taxon>
        <taxon>Dikarya</taxon>
        <taxon>Ascomycota</taxon>
        <taxon>Pezizomycotina</taxon>
        <taxon>Eurotiomycetes</taxon>
        <taxon>Eurotiomycetidae</taxon>
        <taxon>Eurotiales</taxon>
        <taxon>Aspergillaceae</taxon>
        <taxon>Aspergillus</taxon>
        <taxon>Aspergillus subgen. Nidulantes</taxon>
    </lineage>
</organism>
<evidence type="ECO:0000256" key="3">
    <source>
        <dbReference type="ARBA" id="ARBA00022525"/>
    </source>
</evidence>
<evidence type="ECO:0000256" key="6">
    <source>
        <dbReference type="SAM" id="MobiDB-lite"/>
    </source>
</evidence>
<protein>
    <recommendedName>
        <fullName evidence="5">AA9 family lytic polysaccharide monooxygenase</fullName>
        <ecNumber evidence="5">1.14.99.56</ecNumber>
    </recommendedName>
    <alternativeName>
        <fullName evidence="5">Endo-beta-1,4-glucanase</fullName>
    </alternativeName>
    <alternativeName>
        <fullName evidence="5">Glycosyl hydrolase 61 family protein</fullName>
    </alternativeName>
</protein>
<evidence type="ECO:0000259" key="8">
    <source>
        <dbReference type="Pfam" id="PF03443"/>
    </source>
</evidence>
<dbReference type="PANTHER" id="PTHR33353:SF2">
    <property type="entry name" value="ENDO-BETA-1,4-GLUCANASE D"/>
    <property type="match status" value="1"/>
</dbReference>
<dbReference type="RefSeq" id="XP_026606520.1">
    <property type="nucleotide sequence ID" value="XM_026745654.1"/>
</dbReference>
<dbReference type="PANTHER" id="PTHR33353">
    <property type="entry name" value="PUTATIVE (AFU_ORTHOLOGUE AFUA_1G12560)-RELATED"/>
    <property type="match status" value="1"/>
</dbReference>
<comment type="function">
    <text evidence="5">Lytic polysaccharide monooxygenase (LMPO) that depolymerizes crystalline and amorphous polysaccharides via the oxidation of scissile alpha- or beta-(1-4)-glycosidic bonds, yielding C1 and/or C4 oxidation products. Catalysis by LPMOs requires the reduction of the active-site copper from Cu(II) to Cu(I) by a reducing agent and H(2)O(2) or O(2) as a cosubstrate.</text>
</comment>
<feature type="chain" id="PRO_5017665228" description="AA9 family lytic polysaccharide monooxygenase" evidence="7">
    <location>
        <begin position="20"/>
        <end position="309"/>
    </location>
</feature>
<evidence type="ECO:0000256" key="2">
    <source>
        <dbReference type="ARBA" id="ARBA00004613"/>
    </source>
</evidence>
<feature type="compositionally biased region" description="Basic residues" evidence="6">
    <location>
        <begin position="292"/>
        <end position="309"/>
    </location>
</feature>
<evidence type="ECO:0000256" key="7">
    <source>
        <dbReference type="SAM" id="SignalP"/>
    </source>
</evidence>
<accession>A0A3D8SL41</accession>
<dbReference type="GO" id="GO:0030245">
    <property type="term" value="P:cellulose catabolic process"/>
    <property type="evidence" value="ECO:0007669"/>
    <property type="project" value="UniProtKB-UniRule"/>
</dbReference>
<evidence type="ECO:0000256" key="5">
    <source>
        <dbReference type="RuleBase" id="RU368122"/>
    </source>
</evidence>
<dbReference type="Gene3D" id="2.70.50.70">
    <property type="match status" value="1"/>
</dbReference>
<evidence type="ECO:0000256" key="1">
    <source>
        <dbReference type="ARBA" id="ARBA00001973"/>
    </source>
</evidence>
<keyword evidence="3 5" id="KW-0964">Secreted</keyword>
<dbReference type="OrthoDB" id="3496539at2759"/>
<keyword evidence="4 5" id="KW-1015">Disulfide bond</keyword>
<comment type="subcellular location">
    <subcellularLocation>
        <location evidence="2 5">Secreted</location>
    </subcellularLocation>
</comment>
<proteinExistence type="predicted"/>
<gene>
    <name evidence="9" type="ORF">DSM5745_03638</name>
</gene>
<feature type="signal peptide" evidence="7">
    <location>
        <begin position="1"/>
        <end position="19"/>
    </location>
</feature>
<comment type="catalytic activity">
    <reaction evidence="5">
        <text>[(1-&gt;4)-beta-D-glucosyl]n+m + reduced acceptor + O2 = 4-dehydro-beta-D-glucosyl-[(1-&gt;4)-beta-D-glucosyl]n-1 + [(1-&gt;4)-beta-D-glucosyl]m + acceptor + H2O.</text>
        <dbReference type="EC" id="1.14.99.56"/>
    </reaction>
</comment>
<dbReference type="GO" id="GO:0008810">
    <property type="term" value="F:cellulase activity"/>
    <property type="evidence" value="ECO:0007669"/>
    <property type="project" value="UniProtKB-UniRule"/>
</dbReference>
<dbReference type="InterPro" id="IPR005103">
    <property type="entry name" value="AA9_LPMO"/>
</dbReference>
<evidence type="ECO:0000313" key="9">
    <source>
        <dbReference type="EMBL" id="RDW86996.1"/>
    </source>
</evidence>
<keyword evidence="5" id="KW-0119">Carbohydrate metabolism</keyword>
<dbReference type="Proteomes" id="UP000256690">
    <property type="component" value="Unassembled WGS sequence"/>
</dbReference>
<keyword evidence="5" id="KW-0136">Cellulose degradation</keyword>
<comment type="cofactor">
    <cofactor evidence="1">
        <name>Cu(2+)</name>
        <dbReference type="ChEBI" id="CHEBI:29036"/>
    </cofactor>
</comment>
<evidence type="ECO:0000256" key="4">
    <source>
        <dbReference type="ARBA" id="ARBA00023157"/>
    </source>
</evidence>
<dbReference type="GeneID" id="38114008"/>
<keyword evidence="10" id="KW-1185">Reference proteome</keyword>
<dbReference type="STRING" id="1810919.A0A3D8SL41"/>
<feature type="domain" description="Auxiliary Activity family 9 catalytic" evidence="8">
    <location>
        <begin position="20"/>
        <end position="202"/>
    </location>
</feature>
<keyword evidence="5" id="KW-0624">Polysaccharide degradation</keyword>
<comment type="domain">
    <text evidence="5">Has a modular structure: an endo-beta-1,4-glucanase catalytic module at the N-terminus, a linker rich in serines and threonines, and a C-terminal carbohydrate-binding module (CBM).</text>
</comment>
<dbReference type="EMBL" id="PVWQ01000003">
    <property type="protein sequence ID" value="RDW86996.1"/>
    <property type="molecule type" value="Genomic_DNA"/>
</dbReference>